<sequence length="40" mass="4439">MFARCQIVEYPPLDEPPGEIKLTLSFVDPAGFVEDCEGQP</sequence>
<accession>A0A840IPX0</accession>
<reference evidence="1 2" key="1">
    <citation type="submission" date="2020-08" db="EMBL/GenBank/DDBJ databases">
        <title>Sequencing the genomes of 1000 actinobacteria strains.</title>
        <authorList>
            <person name="Klenk H.-P."/>
        </authorList>
    </citation>
    <scope>NUCLEOTIDE SEQUENCE [LARGE SCALE GENOMIC DNA]</scope>
    <source>
        <strain evidence="1 2">DSM 45859</strain>
    </source>
</reference>
<comment type="caution">
    <text evidence="1">The sequence shown here is derived from an EMBL/GenBank/DDBJ whole genome shotgun (WGS) entry which is preliminary data.</text>
</comment>
<gene>
    <name evidence="1" type="ORF">BJY18_001921</name>
</gene>
<dbReference type="Proteomes" id="UP000581769">
    <property type="component" value="Unassembled WGS sequence"/>
</dbReference>
<evidence type="ECO:0000313" key="1">
    <source>
        <dbReference type="EMBL" id="MBB4684436.1"/>
    </source>
</evidence>
<dbReference type="AlphaFoldDB" id="A0A840IPX0"/>
<proteinExistence type="predicted"/>
<dbReference type="RefSeq" id="WP_281393657.1">
    <property type="nucleotide sequence ID" value="NZ_JACHMG010000001.1"/>
</dbReference>
<keyword evidence="2" id="KW-1185">Reference proteome</keyword>
<evidence type="ECO:0000313" key="2">
    <source>
        <dbReference type="Proteomes" id="UP000581769"/>
    </source>
</evidence>
<name>A0A840IPX0_9PSEU</name>
<organism evidence="1 2">
    <name type="scientific">Amycolatopsis jiangsuensis</name>
    <dbReference type="NCBI Taxonomy" id="1181879"/>
    <lineage>
        <taxon>Bacteria</taxon>
        <taxon>Bacillati</taxon>
        <taxon>Actinomycetota</taxon>
        <taxon>Actinomycetes</taxon>
        <taxon>Pseudonocardiales</taxon>
        <taxon>Pseudonocardiaceae</taxon>
        <taxon>Amycolatopsis</taxon>
    </lineage>
</organism>
<protein>
    <submittedName>
        <fullName evidence="1">Uncharacterized protein</fullName>
    </submittedName>
</protein>
<dbReference type="EMBL" id="JACHMG010000001">
    <property type="protein sequence ID" value="MBB4684436.1"/>
    <property type="molecule type" value="Genomic_DNA"/>
</dbReference>